<protein>
    <submittedName>
        <fullName evidence="1">Uncharacterized protein</fullName>
    </submittedName>
</protein>
<reference evidence="1 2" key="1">
    <citation type="submission" date="2023-10" db="EMBL/GenBank/DDBJ databases">
        <title>Genomes of two closely related lineages of the louse Polyplax serrata with different host specificities.</title>
        <authorList>
            <person name="Martinu J."/>
            <person name="Tarabai H."/>
            <person name="Stefka J."/>
            <person name="Hypsa V."/>
        </authorList>
    </citation>
    <scope>NUCLEOTIDE SEQUENCE [LARGE SCALE GENOMIC DNA]</scope>
    <source>
        <strain evidence="1">HR10_N</strain>
    </source>
</reference>
<evidence type="ECO:0000313" key="2">
    <source>
        <dbReference type="Proteomes" id="UP001372834"/>
    </source>
</evidence>
<organism evidence="1 2">
    <name type="scientific">Polyplax serrata</name>
    <name type="common">Common mouse louse</name>
    <dbReference type="NCBI Taxonomy" id="468196"/>
    <lineage>
        <taxon>Eukaryota</taxon>
        <taxon>Metazoa</taxon>
        <taxon>Ecdysozoa</taxon>
        <taxon>Arthropoda</taxon>
        <taxon>Hexapoda</taxon>
        <taxon>Insecta</taxon>
        <taxon>Pterygota</taxon>
        <taxon>Neoptera</taxon>
        <taxon>Paraneoptera</taxon>
        <taxon>Psocodea</taxon>
        <taxon>Troctomorpha</taxon>
        <taxon>Phthiraptera</taxon>
        <taxon>Anoplura</taxon>
        <taxon>Polyplacidae</taxon>
        <taxon>Polyplax</taxon>
    </lineage>
</organism>
<sequence length="73" mass="8135">MSAGVAVPKDLGPADEEEEVDLVRCVFQRYPGTSPTRGPEFPAFHGMAPVGRQVSLVDRLPKRRRQIVRRAPH</sequence>
<dbReference type="AlphaFoldDB" id="A0AAN8NVE2"/>
<accession>A0AAN8NVE2</accession>
<evidence type="ECO:0000313" key="1">
    <source>
        <dbReference type="EMBL" id="KAK6628995.1"/>
    </source>
</evidence>
<gene>
    <name evidence="1" type="ORF">RUM43_002812</name>
</gene>
<comment type="caution">
    <text evidence="1">The sequence shown here is derived from an EMBL/GenBank/DDBJ whole genome shotgun (WGS) entry which is preliminary data.</text>
</comment>
<dbReference type="EMBL" id="JAWJWE010000036">
    <property type="protein sequence ID" value="KAK6628995.1"/>
    <property type="molecule type" value="Genomic_DNA"/>
</dbReference>
<name>A0AAN8NVE2_POLSC</name>
<dbReference type="Proteomes" id="UP001372834">
    <property type="component" value="Unassembled WGS sequence"/>
</dbReference>
<proteinExistence type="predicted"/>